<organism evidence="1 2">
    <name type="scientific">Paenibacillus donghaensis</name>
    <dbReference type="NCBI Taxonomy" id="414771"/>
    <lineage>
        <taxon>Bacteria</taxon>
        <taxon>Bacillati</taxon>
        <taxon>Bacillota</taxon>
        <taxon>Bacilli</taxon>
        <taxon>Bacillales</taxon>
        <taxon>Paenibacillaceae</taxon>
        <taxon>Paenibacillus</taxon>
    </lineage>
</organism>
<sequence length="97" mass="10919">MDGDGRKCKPLIIGEVLVQGSNIMKGYYKNNKGLINGWLHTDDLGYVDHEGYLYIVGRKDNMINMNGRNIYPEEIESVLLSFDGIKEAALMIEALPK</sequence>
<reference evidence="1 2" key="1">
    <citation type="submission" date="2017-06" db="EMBL/GenBank/DDBJ databases">
        <title>Complete genome sequence of Paenibacillus donghaensis KCTC 13049T isolated from East Sea sediment, South Korea.</title>
        <authorList>
            <person name="Jung B.K."/>
            <person name="Hong S.-J."/>
            <person name="Shin J.-H."/>
        </authorList>
    </citation>
    <scope>NUCLEOTIDE SEQUENCE [LARGE SCALE GENOMIC DNA]</scope>
    <source>
        <strain evidence="1 2">KCTC 13049</strain>
    </source>
</reference>
<accession>A0A2Z2KJ82</accession>
<evidence type="ECO:0000313" key="2">
    <source>
        <dbReference type="Proteomes" id="UP000249890"/>
    </source>
</evidence>
<keyword evidence="2" id="KW-1185">Reference proteome</keyword>
<name>A0A2Z2KJ82_9BACL</name>
<dbReference type="PANTHER" id="PTHR43767">
    <property type="entry name" value="LONG-CHAIN-FATTY-ACID--COA LIGASE"/>
    <property type="match status" value="1"/>
</dbReference>
<dbReference type="InterPro" id="IPR050237">
    <property type="entry name" value="ATP-dep_AMP-bd_enzyme"/>
</dbReference>
<gene>
    <name evidence="1" type="ORF">B9T62_02780</name>
</gene>
<dbReference type="RefSeq" id="WP_087913844.1">
    <property type="nucleotide sequence ID" value="NZ_CP021780.1"/>
</dbReference>
<dbReference type="KEGG" id="pdh:B9T62_02780"/>
<dbReference type="InterPro" id="IPR045851">
    <property type="entry name" value="AMP-bd_C_sf"/>
</dbReference>
<dbReference type="Proteomes" id="UP000249890">
    <property type="component" value="Chromosome"/>
</dbReference>
<dbReference type="Gene3D" id="3.40.50.12780">
    <property type="entry name" value="N-terminal domain of ligase-like"/>
    <property type="match status" value="1"/>
</dbReference>
<dbReference type="PANTHER" id="PTHR43767:SF1">
    <property type="entry name" value="NONRIBOSOMAL PEPTIDE SYNTHASE PES1 (EUROFUNG)-RELATED"/>
    <property type="match status" value="1"/>
</dbReference>
<dbReference type="AlphaFoldDB" id="A0A2Z2KJ82"/>
<protein>
    <submittedName>
        <fullName evidence="1">Uncharacterized protein</fullName>
    </submittedName>
</protein>
<dbReference type="EMBL" id="CP021780">
    <property type="protein sequence ID" value="ASA19821.1"/>
    <property type="molecule type" value="Genomic_DNA"/>
</dbReference>
<dbReference type="Gene3D" id="3.30.300.30">
    <property type="match status" value="1"/>
</dbReference>
<dbReference type="SUPFAM" id="SSF56801">
    <property type="entry name" value="Acetyl-CoA synthetase-like"/>
    <property type="match status" value="1"/>
</dbReference>
<dbReference type="OrthoDB" id="9762242at2"/>
<evidence type="ECO:0000313" key="1">
    <source>
        <dbReference type="EMBL" id="ASA19821.1"/>
    </source>
</evidence>
<proteinExistence type="predicted"/>
<dbReference type="InterPro" id="IPR042099">
    <property type="entry name" value="ANL_N_sf"/>
</dbReference>
<dbReference type="GO" id="GO:0016878">
    <property type="term" value="F:acid-thiol ligase activity"/>
    <property type="evidence" value="ECO:0007669"/>
    <property type="project" value="UniProtKB-ARBA"/>
</dbReference>